<keyword evidence="4 6" id="KW-1133">Transmembrane helix</keyword>
<evidence type="ECO:0000256" key="6">
    <source>
        <dbReference type="SAM" id="Phobius"/>
    </source>
</evidence>
<evidence type="ECO:0000259" key="7">
    <source>
        <dbReference type="PROSITE" id="PS50850"/>
    </source>
</evidence>
<feature type="transmembrane region" description="Helical" evidence="6">
    <location>
        <begin position="360"/>
        <end position="382"/>
    </location>
</feature>
<feature type="transmembrane region" description="Helical" evidence="6">
    <location>
        <begin position="155"/>
        <end position="178"/>
    </location>
</feature>
<keyword evidence="2" id="KW-0813">Transport</keyword>
<evidence type="ECO:0000313" key="8">
    <source>
        <dbReference type="EMBL" id="EMY32575.1"/>
    </source>
</evidence>
<keyword evidence="9" id="KW-1185">Reference proteome</keyword>
<dbReference type="InterPro" id="IPR005829">
    <property type="entry name" value="Sugar_transporter_CS"/>
</dbReference>
<dbReference type="Gene3D" id="1.20.1250.20">
    <property type="entry name" value="MFS general substrate transporter like domains"/>
    <property type="match status" value="1"/>
</dbReference>
<comment type="subcellular location">
    <subcellularLocation>
        <location evidence="1">Cell membrane</location>
        <topology evidence="1">Multi-pass membrane protein</topology>
    </subcellularLocation>
</comment>
<feature type="transmembrane region" description="Helical" evidence="6">
    <location>
        <begin position="334"/>
        <end position="354"/>
    </location>
</feature>
<evidence type="ECO:0000313" key="9">
    <source>
        <dbReference type="Proteomes" id="UP000010729"/>
    </source>
</evidence>
<dbReference type="GO" id="GO:0022857">
    <property type="term" value="F:transmembrane transporter activity"/>
    <property type="evidence" value="ECO:0007669"/>
    <property type="project" value="InterPro"/>
</dbReference>
<dbReference type="InterPro" id="IPR020846">
    <property type="entry name" value="MFS_dom"/>
</dbReference>
<dbReference type="PANTHER" id="PTHR23511">
    <property type="entry name" value="SYNAPTIC VESICLE GLYCOPROTEIN 2"/>
    <property type="match status" value="1"/>
</dbReference>
<feature type="transmembrane region" description="Helical" evidence="6">
    <location>
        <begin position="269"/>
        <end position="291"/>
    </location>
</feature>
<feature type="transmembrane region" description="Helical" evidence="6">
    <location>
        <begin position="31"/>
        <end position="56"/>
    </location>
</feature>
<feature type="transmembrane region" description="Helical" evidence="6">
    <location>
        <begin position="184"/>
        <end position="201"/>
    </location>
</feature>
<gene>
    <name evidence="8" type="ORF">D477_019463</name>
</gene>
<evidence type="ECO:0000256" key="1">
    <source>
        <dbReference type="ARBA" id="ARBA00004651"/>
    </source>
</evidence>
<dbReference type="Pfam" id="PF07690">
    <property type="entry name" value="MFS_1"/>
    <property type="match status" value="1"/>
</dbReference>
<feature type="domain" description="Major facilitator superfamily (MFS) profile" evidence="7">
    <location>
        <begin position="31"/>
        <end position="449"/>
    </location>
</feature>
<dbReference type="SUPFAM" id="SSF103473">
    <property type="entry name" value="MFS general substrate transporter"/>
    <property type="match status" value="1"/>
</dbReference>
<dbReference type="PROSITE" id="PS00217">
    <property type="entry name" value="SUGAR_TRANSPORT_2"/>
    <property type="match status" value="1"/>
</dbReference>
<dbReference type="Proteomes" id="UP000010729">
    <property type="component" value="Unassembled WGS sequence"/>
</dbReference>
<dbReference type="CDD" id="cd17316">
    <property type="entry name" value="MFS_SV2_like"/>
    <property type="match status" value="1"/>
</dbReference>
<dbReference type="InterPro" id="IPR036259">
    <property type="entry name" value="MFS_trans_sf"/>
</dbReference>
<feature type="transmembrane region" description="Helical" evidence="6">
    <location>
        <begin position="68"/>
        <end position="89"/>
    </location>
</feature>
<comment type="caution">
    <text evidence="8">The sequence shown here is derived from an EMBL/GenBank/DDBJ whole genome shotgun (WGS) entry which is preliminary data.</text>
</comment>
<evidence type="ECO:0000256" key="4">
    <source>
        <dbReference type="ARBA" id="ARBA00022989"/>
    </source>
</evidence>
<evidence type="ECO:0000256" key="3">
    <source>
        <dbReference type="ARBA" id="ARBA00022692"/>
    </source>
</evidence>
<dbReference type="EMBL" id="ANPE02000253">
    <property type="protein sequence ID" value="EMY32575.1"/>
    <property type="molecule type" value="Genomic_DNA"/>
</dbReference>
<proteinExistence type="predicted"/>
<dbReference type="PANTHER" id="PTHR23511:SF34">
    <property type="entry name" value="SYNAPTIC VESICLE GLYCOPROTEIN 2"/>
    <property type="match status" value="1"/>
</dbReference>
<feature type="transmembrane region" description="Helical" evidence="6">
    <location>
        <begin position="424"/>
        <end position="442"/>
    </location>
</feature>
<reference evidence="8 9" key="1">
    <citation type="journal article" date="2013" name="Genome Announc.">
        <title>Draft Genome Sequence of Arthrobacter crystallopoietes Strain BAB-32, Revealing Genes for Bioremediation.</title>
        <authorList>
            <person name="Joshi M.N."/>
            <person name="Pandit A.S."/>
            <person name="Sharma A."/>
            <person name="Pandya R.V."/>
            <person name="Desai S.M."/>
            <person name="Saxena A.K."/>
            <person name="Bagatharia S.B."/>
        </authorList>
    </citation>
    <scope>NUCLEOTIDE SEQUENCE [LARGE SCALE GENOMIC DNA]</scope>
    <source>
        <strain evidence="8 9">BAB-32</strain>
    </source>
</reference>
<name>N1UU28_9MICC</name>
<feature type="transmembrane region" description="Helical" evidence="6">
    <location>
        <begin position="96"/>
        <end position="115"/>
    </location>
</feature>
<dbReference type="AlphaFoldDB" id="N1UU28"/>
<sequence length="454" mass="49868">MEGTMTETQRLPTGDQIVQELPWRWKVQGKIFLIGGLGFMFDAWDVTLNGVLIPLLSDHWNLEPAQAAWIGTANLIGMALGAFIWGSIADLIGRKVAFTATLLVFSIFTVCGAFAPDIVWFCIFRFIAGFGLGGCVPVDYALVGEFTPRRQRGRVLTAMDGWWPVGAALCGFVSAGIMATIADWRWTMLIMVLPAFLVFWVRRSVPESPLYLINKGRGDEARQVIDELVRQTGGQPTKWRLPDPAAAPRLSMGNVFHQFRAIWSFNWKITTAAWALFFSILLVYYLALTWMPRILIEAGFAEVRAFITTAGMAAVGLLGVIIAAYFVEKTGRKWILAITGPLSGLILVIVALTVEVPASVVIWLLVYGCVVQIAIPVLYAYISELYPTELRGSGFGWASTFSRIGAGFGPLIFVAFMWPNLGLATSFAIAAGLVLISVNWMAKFAPETKGAELH</sequence>
<keyword evidence="3 6" id="KW-0812">Transmembrane</keyword>
<feature type="transmembrane region" description="Helical" evidence="6">
    <location>
        <begin position="121"/>
        <end position="143"/>
    </location>
</feature>
<protein>
    <submittedName>
        <fullName evidence="8">Metabolite transport protein YceI</fullName>
    </submittedName>
</protein>
<accession>N1UU28</accession>
<feature type="transmembrane region" description="Helical" evidence="6">
    <location>
        <begin position="303"/>
        <end position="327"/>
    </location>
</feature>
<feature type="transmembrane region" description="Helical" evidence="6">
    <location>
        <begin position="394"/>
        <end position="418"/>
    </location>
</feature>
<organism evidence="8 9">
    <name type="scientific">Arthrobacter crystallopoietes BAB-32</name>
    <dbReference type="NCBI Taxonomy" id="1246476"/>
    <lineage>
        <taxon>Bacteria</taxon>
        <taxon>Bacillati</taxon>
        <taxon>Actinomycetota</taxon>
        <taxon>Actinomycetes</taxon>
        <taxon>Micrococcales</taxon>
        <taxon>Micrococcaceae</taxon>
        <taxon>Crystallibacter</taxon>
    </lineage>
</organism>
<keyword evidence="5 6" id="KW-0472">Membrane</keyword>
<evidence type="ECO:0000256" key="2">
    <source>
        <dbReference type="ARBA" id="ARBA00022448"/>
    </source>
</evidence>
<dbReference type="InterPro" id="IPR011701">
    <property type="entry name" value="MFS"/>
</dbReference>
<evidence type="ECO:0000256" key="5">
    <source>
        <dbReference type="ARBA" id="ARBA00023136"/>
    </source>
</evidence>
<dbReference type="PROSITE" id="PS50850">
    <property type="entry name" value="MFS"/>
    <property type="match status" value="1"/>
</dbReference>
<dbReference type="GO" id="GO:0005886">
    <property type="term" value="C:plasma membrane"/>
    <property type="evidence" value="ECO:0007669"/>
    <property type="project" value="UniProtKB-SubCell"/>
</dbReference>